<sequence length="135" mass="13220">MAGTCGLDVCSVGLGGIGIRPVAGLGGIGIWPVAGLLGTAVVEVGVLEAGGACGLDVGVVGLFGAGGARGLGGRARSLRIHGVYGLGPRGTCRLGPARRQPSDTNPVDWMRPIPGGRPRAIAVGRMNASLPTSTG</sequence>
<dbReference type="RefSeq" id="WP_369166742.1">
    <property type="nucleotide sequence ID" value="NZ_CP163439.1"/>
</dbReference>
<organism evidence="1">
    <name type="scientific">Streptomyces sp. R28</name>
    <dbReference type="NCBI Taxonomy" id="3238628"/>
    <lineage>
        <taxon>Bacteria</taxon>
        <taxon>Bacillati</taxon>
        <taxon>Actinomycetota</taxon>
        <taxon>Actinomycetes</taxon>
        <taxon>Kitasatosporales</taxon>
        <taxon>Streptomycetaceae</taxon>
        <taxon>Streptomyces</taxon>
    </lineage>
</organism>
<protein>
    <submittedName>
        <fullName evidence="1">Uncharacterized protein</fullName>
    </submittedName>
</protein>
<gene>
    <name evidence="1" type="ORF">AB5J49_02110</name>
</gene>
<reference evidence="1" key="1">
    <citation type="submission" date="2024-07" db="EMBL/GenBank/DDBJ databases">
        <authorList>
            <person name="Yu S.T."/>
        </authorList>
    </citation>
    <scope>NUCLEOTIDE SEQUENCE</scope>
    <source>
        <strain evidence="1">R28</strain>
    </source>
</reference>
<proteinExistence type="predicted"/>
<dbReference type="EMBL" id="CP163439">
    <property type="protein sequence ID" value="XDQ32237.1"/>
    <property type="molecule type" value="Genomic_DNA"/>
</dbReference>
<evidence type="ECO:0000313" key="1">
    <source>
        <dbReference type="EMBL" id="XDQ32237.1"/>
    </source>
</evidence>
<name>A0AB39PPI7_9ACTN</name>
<dbReference type="AlphaFoldDB" id="A0AB39PPI7"/>
<accession>A0AB39PPI7</accession>